<dbReference type="Gene3D" id="1.10.443.10">
    <property type="entry name" value="Intergrase catalytic core"/>
    <property type="match status" value="1"/>
</dbReference>
<dbReference type="Proteomes" id="UP000193200">
    <property type="component" value="Unassembled WGS sequence"/>
</dbReference>
<dbReference type="AlphaFoldDB" id="A0A1Y5RIX4"/>
<dbReference type="EMBL" id="FWFR01000001">
    <property type="protein sequence ID" value="SLN18672.1"/>
    <property type="molecule type" value="Genomic_DNA"/>
</dbReference>
<dbReference type="PANTHER" id="PTHR30629">
    <property type="entry name" value="PROPHAGE INTEGRASE"/>
    <property type="match status" value="1"/>
</dbReference>
<dbReference type="InterPro" id="IPR011010">
    <property type="entry name" value="DNA_brk_join_enz"/>
</dbReference>
<dbReference type="InterPro" id="IPR038488">
    <property type="entry name" value="Integrase_DNA-bd_sf"/>
</dbReference>
<dbReference type="Pfam" id="PF13356">
    <property type="entry name" value="Arm-DNA-bind_3"/>
    <property type="match status" value="1"/>
</dbReference>
<evidence type="ECO:0000256" key="2">
    <source>
        <dbReference type="ARBA" id="ARBA00022908"/>
    </source>
</evidence>
<evidence type="ECO:0000313" key="7">
    <source>
        <dbReference type="Proteomes" id="UP000193200"/>
    </source>
</evidence>
<dbReference type="GO" id="GO:0003677">
    <property type="term" value="F:DNA binding"/>
    <property type="evidence" value="ECO:0007669"/>
    <property type="project" value="UniProtKB-KW"/>
</dbReference>
<dbReference type="PROSITE" id="PS51898">
    <property type="entry name" value="TYR_RECOMBINASE"/>
    <property type="match status" value="1"/>
</dbReference>
<dbReference type="FunCoup" id="A0A1Y5RIX4">
    <property type="interactions" value="6"/>
</dbReference>
<dbReference type="InterPro" id="IPR002104">
    <property type="entry name" value="Integrase_catalytic"/>
</dbReference>
<dbReference type="InterPro" id="IPR010998">
    <property type="entry name" value="Integrase_recombinase_N"/>
</dbReference>
<dbReference type="PANTHER" id="PTHR30629:SF2">
    <property type="entry name" value="PROPHAGE INTEGRASE INTS-RELATED"/>
    <property type="match status" value="1"/>
</dbReference>
<name>A0A1Y5RIX4_9PROT</name>
<dbReference type="InParanoid" id="A0A1Y5RIX4"/>
<proteinExistence type="inferred from homology"/>
<evidence type="ECO:0000259" key="5">
    <source>
        <dbReference type="PROSITE" id="PS51898"/>
    </source>
</evidence>
<dbReference type="CDD" id="cd00796">
    <property type="entry name" value="INT_Rci_Hp1_C"/>
    <property type="match status" value="1"/>
</dbReference>
<dbReference type="Gene3D" id="1.10.150.130">
    <property type="match status" value="1"/>
</dbReference>
<keyword evidence="2" id="KW-0229">DNA integration</keyword>
<dbReference type="InterPro" id="IPR013762">
    <property type="entry name" value="Integrase-like_cat_sf"/>
</dbReference>
<evidence type="ECO:0000313" key="6">
    <source>
        <dbReference type="EMBL" id="SLN18672.1"/>
    </source>
</evidence>
<keyword evidence="3" id="KW-0238">DNA-binding</keyword>
<accession>A0A1Y5RIX4</accession>
<keyword evidence="7" id="KW-1185">Reference proteome</keyword>
<dbReference type="Gene3D" id="3.30.160.390">
    <property type="entry name" value="Integrase, DNA-binding domain"/>
    <property type="match status" value="1"/>
</dbReference>
<sequence length="418" mass="45173">MQARITKRSVDGAKPGERDQFLWDSDVRGFGVKVTPAGRRVFVLQYRQHGRVRRYTIGTYGSPWTPEQARAEAVRLLGRVGDGRDPGTEKQAEKTAETVAELCDLYLSSDGCEKKKASTLATDRGRIERHIIPLLGRKRVKDVTTGDVNRFMTDVAKGKTAATIKTGPRGLARVTGGEGTARRTVGLLGGIFTYAVEKGMRPDNPVRAVKRSRDGESDRSLSTEELARLGDALKTAESEDANPYAIAAIRLLVLTGCRKSEILTARWTDVDFEAGQLRLADSKTGPKKVPLGAPALELLAALPRIAGNEYVLPGGKDGHHLVGLPKVWRRVRDSAGLNDVRLHDLRHSFASVGAAAGMSLPLVGKLLGHRDPKTTARYAHIGADPARAAANRIAGEIALSLAGVPFGHKKKSASYRVD</sequence>
<organism evidence="6 7">
    <name type="scientific">Oceanibacterium hippocampi</name>
    <dbReference type="NCBI Taxonomy" id="745714"/>
    <lineage>
        <taxon>Bacteria</taxon>
        <taxon>Pseudomonadati</taxon>
        <taxon>Pseudomonadota</taxon>
        <taxon>Alphaproteobacteria</taxon>
        <taxon>Sneathiellales</taxon>
        <taxon>Sneathiellaceae</taxon>
        <taxon>Oceanibacterium</taxon>
    </lineage>
</organism>
<keyword evidence="4" id="KW-0233">DNA recombination</keyword>
<feature type="domain" description="Tyr recombinase" evidence="5">
    <location>
        <begin position="216"/>
        <end position="391"/>
    </location>
</feature>
<dbReference type="Pfam" id="PF00589">
    <property type="entry name" value="Phage_integrase"/>
    <property type="match status" value="1"/>
</dbReference>
<dbReference type="GO" id="GO:0006310">
    <property type="term" value="P:DNA recombination"/>
    <property type="evidence" value="ECO:0007669"/>
    <property type="project" value="UniProtKB-KW"/>
</dbReference>
<reference evidence="6 7" key="1">
    <citation type="submission" date="2017-03" db="EMBL/GenBank/DDBJ databases">
        <authorList>
            <person name="Afonso C.L."/>
            <person name="Miller P.J."/>
            <person name="Scott M.A."/>
            <person name="Spackman E."/>
            <person name="Goraichik I."/>
            <person name="Dimitrov K.M."/>
            <person name="Suarez D.L."/>
            <person name="Swayne D.E."/>
        </authorList>
    </citation>
    <scope>NUCLEOTIDE SEQUENCE [LARGE SCALE GENOMIC DNA]</scope>
    <source>
        <strain evidence="6 7">CECT 7691</strain>
    </source>
</reference>
<dbReference type="InterPro" id="IPR025166">
    <property type="entry name" value="Integrase_DNA_bind_dom"/>
</dbReference>
<comment type="similarity">
    <text evidence="1">Belongs to the 'phage' integrase family.</text>
</comment>
<dbReference type="InterPro" id="IPR050808">
    <property type="entry name" value="Phage_Integrase"/>
</dbReference>
<dbReference type="SUPFAM" id="SSF56349">
    <property type="entry name" value="DNA breaking-rejoining enzymes"/>
    <property type="match status" value="1"/>
</dbReference>
<evidence type="ECO:0000256" key="4">
    <source>
        <dbReference type="ARBA" id="ARBA00023172"/>
    </source>
</evidence>
<dbReference type="RefSeq" id="WP_085881745.1">
    <property type="nucleotide sequence ID" value="NZ_FWFR01000001.1"/>
</dbReference>
<gene>
    <name evidence="6" type="primary">intS_1</name>
    <name evidence="6" type="ORF">OCH7691_00404</name>
</gene>
<protein>
    <submittedName>
        <fullName evidence="6">Putative prophage CPS-53 integrase</fullName>
    </submittedName>
</protein>
<dbReference type="GO" id="GO:0015074">
    <property type="term" value="P:DNA integration"/>
    <property type="evidence" value="ECO:0007669"/>
    <property type="project" value="UniProtKB-KW"/>
</dbReference>
<dbReference type="OrthoDB" id="7298605at2"/>
<evidence type="ECO:0000256" key="3">
    <source>
        <dbReference type="ARBA" id="ARBA00023125"/>
    </source>
</evidence>
<evidence type="ECO:0000256" key="1">
    <source>
        <dbReference type="ARBA" id="ARBA00008857"/>
    </source>
</evidence>